<evidence type="ECO:0000256" key="2">
    <source>
        <dbReference type="PROSITE-ProRule" id="PRU00124"/>
    </source>
</evidence>
<dbReference type="InterPro" id="IPR007110">
    <property type="entry name" value="Ig-like_dom"/>
</dbReference>
<feature type="compositionally biased region" description="Polar residues" evidence="3">
    <location>
        <begin position="365"/>
        <end position="375"/>
    </location>
</feature>
<evidence type="ECO:0000256" key="3">
    <source>
        <dbReference type="SAM" id="MobiDB-lite"/>
    </source>
</evidence>
<reference evidence="7 8" key="1">
    <citation type="submission" date="2023-11" db="EMBL/GenBank/DDBJ databases">
        <authorList>
            <person name="Okamura Y."/>
        </authorList>
    </citation>
    <scope>NUCLEOTIDE SEQUENCE [LARGE SCALE GENOMIC DNA]</scope>
</reference>
<evidence type="ECO:0000256" key="5">
    <source>
        <dbReference type="SAM" id="SignalP"/>
    </source>
</evidence>
<keyword evidence="4" id="KW-0472">Membrane</keyword>
<keyword evidence="8" id="KW-1185">Reference proteome</keyword>
<keyword evidence="4" id="KW-1133">Transmembrane helix</keyword>
<keyword evidence="1" id="KW-1015">Disulfide bond</keyword>
<dbReference type="InterPro" id="IPR002172">
    <property type="entry name" value="LDrepeatLR_classA_rpt"/>
</dbReference>
<gene>
    <name evidence="7" type="ORF">LNINA_LOCUS6115</name>
</gene>
<evidence type="ECO:0000313" key="8">
    <source>
        <dbReference type="Proteomes" id="UP001497472"/>
    </source>
</evidence>
<dbReference type="InterPro" id="IPR036179">
    <property type="entry name" value="Ig-like_dom_sf"/>
</dbReference>
<dbReference type="InterPro" id="IPR023415">
    <property type="entry name" value="LDLR_class-A_CS"/>
</dbReference>
<feature type="signal peptide" evidence="5">
    <location>
        <begin position="1"/>
        <end position="24"/>
    </location>
</feature>
<keyword evidence="4" id="KW-0812">Transmembrane</keyword>
<dbReference type="InterPro" id="IPR013783">
    <property type="entry name" value="Ig-like_fold"/>
</dbReference>
<name>A0AAV1JEA2_9NEOP</name>
<keyword evidence="5" id="KW-0732">Signal</keyword>
<feature type="chain" id="PRO_5043393285" description="Ig-like domain-containing protein" evidence="5">
    <location>
        <begin position="25"/>
        <end position="644"/>
    </location>
</feature>
<protein>
    <recommendedName>
        <fullName evidence="6">Ig-like domain-containing protein</fullName>
    </recommendedName>
</protein>
<dbReference type="EMBL" id="CAVLEF010000008">
    <property type="protein sequence ID" value="CAK1546552.1"/>
    <property type="molecule type" value="Genomic_DNA"/>
</dbReference>
<sequence length="644" mass="71796">MFVRVKHVFLCIAVLLLSSKTCFSEPQIPSLTLYSPGELEYSDVLVRRLHDNLTLVCATRGDSNTRGYVWNYVGNNTSSGASSFTVSPSGPSSSSKLEKYDLQLSDSGHYMCSSPPFSITKYILVQRRGGTQCARGAFSCGTRCVLAAYVCDGRPDCERAEDESPEFCPPQPCQRNDRLNCSSGRCIPEAACCSTADVLCQQPSCCAEHPRYARLDVGEEEFEYPPLTEDRHAPDDYGFIQSTIYTVTACALIFMIAVVLLVSALCKMHMKRAALRGYAHAHRDTAHHYSARYPPRYEATRLLDLPSLSPTRQPNQCESESAVSSPMCEVTNSVNSSFALSRLGSMFCTRYSQVPTQCDVEMTDVRSTSLNSSPTRNPPVDYRSPIPTSDLYYTNPDLTNLGRDLNYMATPIEFFRRRNLRRNTLDRVIDHLTQTPRPLTLQLGRFQLSIPRFNRREPRPDTPDIAEINIDNLDFVRLNSNDTYTLNGRTIRLLGADFENYPHLDANRPPPYNEAMRYKVYGPPPEYLSREGINRENEATNNIEMPPCYDDLSGQIHNGNIPQSSDTNNGNCSTSISNHSNGNDTNGNVTDPSPDANSCYLSNGLESVNNNVPETISSVIDNLPAIDSDYNANDNVYNDTVIAE</sequence>
<dbReference type="Gene3D" id="4.10.400.10">
    <property type="entry name" value="Low-density Lipoprotein Receptor"/>
    <property type="match status" value="1"/>
</dbReference>
<evidence type="ECO:0000259" key="6">
    <source>
        <dbReference type="PROSITE" id="PS50835"/>
    </source>
</evidence>
<feature type="region of interest" description="Disordered" evidence="3">
    <location>
        <begin position="365"/>
        <end position="388"/>
    </location>
</feature>
<dbReference type="CDD" id="cd00112">
    <property type="entry name" value="LDLa"/>
    <property type="match status" value="1"/>
</dbReference>
<dbReference type="Proteomes" id="UP001497472">
    <property type="component" value="Unassembled WGS sequence"/>
</dbReference>
<comment type="caution">
    <text evidence="7">The sequence shown here is derived from an EMBL/GenBank/DDBJ whole genome shotgun (WGS) entry which is preliminary data.</text>
</comment>
<dbReference type="SUPFAM" id="SSF57424">
    <property type="entry name" value="LDL receptor-like module"/>
    <property type="match status" value="1"/>
</dbReference>
<evidence type="ECO:0000256" key="1">
    <source>
        <dbReference type="ARBA" id="ARBA00023157"/>
    </source>
</evidence>
<dbReference type="Pfam" id="PF00057">
    <property type="entry name" value="Ldl_recept_a"/>
    <property type="match status" value="1"/>
</dbReference>
<comment type="caution">
    <text evidence="2">Lacks conserved residue(s) required for the propagation of feature annotation.</text>
</comment>
<evidence type="ECO:0000256" key="4">
    <source>
        <dbReference type="SAM" id="Phobius"/>
    </source>
</evidence>
<dbReference type="Gene3D" id="2.60.40.10">
    <property type="entry name" value="Immunoglobulins"/>
    <property type="match status" value="1"/>
</dbReference>
<feature type="compositionally biased region" description="Polar residues" evidence="3">
    <location>
        <begin position="555"/>
        <end position="598"/>
    </location>
</feature>
<feature type="transmembrane region" description="Helical" evidence="4">
    <location>
        <begin position="244"/>
        <end position="266"/>
    </location>
</feature>
<feature type="region of interest" description="Disordered" evidence="3">
    <location>
        <begin position="553"/>
        <end position="598"/>
    </location>
</feature>
<dbReference type="PROSITE" id="PS50068">
    <property type="entry name" value="LDLRA_2"/>
    <property type="match status" value="1"/>
</dbReference>
<evidence type="ECO:0000313" key="7">
    <source>
        <dbReference type="EMBL" id="CAK1546552.1"/>
    </source>
</evidence>
<organism evidence="7 8">
    <name type="scientific">Leptosia nina</name>
    <dbReference type="NCBI Taxonomy" id="320188"/>
    <lineage>
        <taxon>Eukaryota</taxon>
        <taxon>Metazoa</taxon>
        <taxon>Ecdysozoa</taxon>
        <taxon>Arthropoda</taxon>
        <taxon>Hexapoda</taxon>
        <taxon>Insecta</taxon>
        <taxon>Pterygota</taxon>
        <taxon>Neoptera</taxon>
        <taxon>Endopterygota</taxon>
        <taxon>Lepidoptera</taxon>
        <taxon>Glossata</taxon>
        <taxon>Ditrysia</taxon>
        <taxon>Papilionoidea</taxon>
        <taxon>Pieridae</taxon>
        <taxon>Pierinae</taxon>
        <taxon>Leptosia</taxon>
    </lineage>
</organism>
<feature type="domain" description="Ig-like" evidence="6">
    <location>
        <begin position="29"/>
        <end position="112"/>
    </location>
</feature>
<accession>A0AAV1JEA2</accession>
<dbReference type="InterPro" id="IPR036055">
    <property type="entry name" value="LDL_receptor-like_sf"/>
</dbReference>
<dbReference type="SUPFAM" id="SSF48726">
    <property type="entry name" value="Immunoglobulin"/>
    <property type="match status" value="1"/>
</dbReference>
<dbReference type="PROSITE" id="PS01209">
    <property type="entry name" value="LDLRA_1"/>
    <property type="match status" value="1"/>
</dbReference>
<dbReference type="SMART" id="SM00192">
    <property type="entry name" value="LDLa"/>
    <property type="match status" value="1"/>
</dbReference>
<proteinExistence type="predicted"/>
<dbReference type="PROSITE" id="PS50835">
    <property type="entry name" value="IG_LIKE"/>
    <property type="match status" value="1"/>
</dbReference>
<dbReference type="AlphaFoldDB" id="A0AAV1JEA2"/>